<organism evidence="3 4">
    <name type="scientific">Thermoflavifilum aggregans</name>
    <dbReference type="NCBI Taxonomy" id="454188"/>
    <lineage>
        <taxon>Bacteria</taxon>
        <taxon>Pseudomonadati</taxon>
        <taxon>Bacteroidota</taxon>
        <taxon>Chitinophagia</taxon>
        <taxon>Chitinophagales</taxon>
        <taxon>Chitinophagaceae</taxon>
        <taxon>Thermoflavifilum</taxon>
    </lineage>
</organism>
<sequence>MKRTYFVTLILFAGLFTMAKVSSPSAKSVRSYFVIRIYHLSSGQSPVAVEQFLQEVYIPFLHSQGIRPVGVFSLIRDADTGEQRIYVLTPYRSMEQWDQMEQALMRDSAWFRKAPEYAYADASHPPYERIETILLRAFPDMPVIHVPRLKAPLSERVYELRSYESPDERFGLNKIQMFNAGGEIRIFKRLGFEAVFYAQVLSGCHMPNLMYMTTFNSMDDRNAHWQAFSHDSAWRHLSALPEYQHNVSRADIVFVRPLPFSDL</sequence>
<keyword evidence="4" id="KW-1185">Reference proteome</keyword>
<dbReference type="Pfam" id="PF07978">
    <property type="entry name" value="NIPSNAP"/>
    <property type="match status" value="1"/>
</dbReference>
<name>A0A2M9CWP6_9BACT</name>
<evidence type="ECO:0000259" key="2">
    <source>
        <dbReference type="Pfam" id="PF07978"/>
    </source>
</evidence>
<protein>
    <submittedName>
        <fullName evidence="3">NIPSNAP protein</fullName>
    </submittedName>
</protein>
<dbReference type="AlphaFoldDB" id="A0A2M9CWP6"/>
<feature type="chain" id="PRO_5014922361" evidence="1">
    <location>
        <begin position="20"/>
        <end position="263"/>
    </location>
</feature>
<dbReference type="Gene3D" id="3.30.70.100">
    <property type="match status" value="2"/>
</dbReference>
<evidence type="ECO:0000313" key="4">
    <source>
        <dbReference type="Proteomes" id="UP000230000"/>
    </source>
</evidence>
<dbReference type="Proteomes" id="UP000230000">
    <property type="component" value="Unassembled WGS sequence"/>
</dbReference>
<accession>A0A2M9CWP6</accession>
<evidence type="ECO:0000256" key="1">
    <source>
        <dbReference type="SAM" id="SignalP"/>
    </source>
</evidence>
<evidence type="ECO:0000313" key="3">
    <source>
        <dbReference type="EMBL" id="PJJ76331.1"/>
    </source>
</evidence>
<dbReference type="InterPro" id="IPR011008">
    <property type="entry name" value="Dimeric_a/b-barrel"/>
</dbReference>
<dbReference type="EMBL" id="PGFG01000001">
    <property type="protein sequence ID" value="PJJ76331.1"/>
    <property type="molecule type" value="Genomic_DNA"/>
</dbReference>
<proteinExistence type="predicted"/>
<dbReference type="SUPFAM" id="SSF54909">
    <property type="entry name" value="Dimeric alpha+beta barrel"/>
    <property type="match status" value="2"/>
</dbReference>
<dbReference type="RefSeq" id="WP_211277241.1">
    <property type="nucleotide sequence ID" value="NZ_PGFG01000001.1"/>
</dbReference>
<reference evidence="3 4" key="1">
    <citation type="submission" date="2017-11" db="EMBL/GenBank/DDBJ databases">
        <title>Genomic Encyclopedia of Archaeal and Bacterial Type Strains, Phase II (KMG-II): From Individual Species to Whole Genera.</title>
        <authorList>
            <person name="Goeker M."/>
        </authorList>
    </citation>
    <scope>NUCLEOTIDE SEQUENCE [LARGE SCALE GENOMIC DNA]</scope>
    <source>
        <strain evidence="3 4">DSM 27268</strain>
    </source>
</reference>
<feature type="signal peptide" evidence="1">
    <location>
        <begin position="1"/>
        <end position="19"/>
    </location>
</feature>
<gene>
    <name evidence="3" type="ORF">BXY57_1941</name>
</gene>
<feature type="domain" description="NIPSNAP" evidence="2">
    <location>
        <begin position="158"/>
        <end position="261"/>
    </location>
</feature>
<dbReference type="InterPro" id="IPR012577">
    <property type="entry name" value="NIPSNAP"/>
</dbReference>
<comment type="caution">
    <text evidence="3">The sequence shown here is derived from an EMBL/GenBank/DDBJ whole genome shotgun (WGS) entry which is preliminary data.</text>
</comment>
<keyword evidence="1" id="KW-0732">Signal</keyword>